<dbReference type="Pfam" id="PF00190">
    <property type="entry name" value="Cupin_1"/>
    <property type="match status" value="1"/>
</dbReference>
<dbReference type="InterPro" id="IPR014710">
    <property type="entry name" value="RmlC-like_jellyroll"/>
</dbReference>
<feature type="region of interest" description="Disordered" evidence="1">
    <location>
        <begin position="434"/>
        <end position="509"/>
    </location>
</feature>
<accession>A0A2Z7C8Q7</accession>
<dbReference type="InterPro" id="IPR050253">
    <property type="entry name" value="Seed_Storage-Functional"/>
</dbReference>
<feature type="chain" id="PRO_5016432805" evidence="2">
    <location>
        <begin position="28"/>
        <end position="509"/>
    </location>
</feature>
<dbReference type="CDD" id="cd02244">
    <property type="entry name" value="cupin_7S_vicilin-like_N"/>
    <property type="match status" value="1"/>
</dbReference>
<evidence type="ECO:0000313" key="4">
    <source>
        <dbReference type="EMBL" id="KZV42391.1"/>
    </source>
</evidence>
<name>A0A2Z7C8Q7_9LAMI</name>
<dbReference type="EMBL" id="KQ999081">
    <property type="protein sequence ID" value="KZV42391.1"/>
    <property type="molecule type" value="Genomic_DNA"/>
</dbReference>
<dbReference type="CDD" id="cd02245">
    <property type="entry name" value="cupin_7S_vicilin-like_C"/>
    <property type="match status" value="1"/>
</dbReference>
<evidence type="ECO:0000256" key="2">
    <source>
        <dbReference type="SAM" id="SignalP"/>
    </source>
</evidence>
<evidence type="ECO:0000256" key="1">
    <source>
        <dbReference type="SAM" id="MobiDB-lite"/>
    </source>
</evidence>
<keyword evidence="5" id="KW-1185">Reference proteome</keyword>
<sequence length="509" mass="57542">MFNKSMGLSVAGRILVLFLATFSAVNAHAGNRVLGSGPLVKREERRSVVSTECGEISDVRIRDDVNGGTYLLQFFTLEPHSLFLPVILHADMVFYVHSGRGKLSWTEEDDLKRTQIKQGDVYRLEQGSVFFVDSVDETDQAEPQKLRIHAIFAKSEEDLHEPVIGPYSSIRDMIIGFDRRVLQATFQVSDDVIEELLNGTKPPAIVPGNTQFSQSERRTWEIEDRYITSLLSGRSYNIFESNKKKKRKESAKLFNLLEEDKDFENCNGWSTTVTKKKLSALKGSHFGLFMVNLTEGSMMSPHWNPMATEIAIVLQGQGMVRVVCSSLYDDTECQKIRFKVDEGDVFSVPRFHSMAQMSFNNDTFVFVGFSTSTKKNHPQFLAGQASVLRVLDRDVLAASFNTTKQTIDQFVSSRDDSVILKCTNCAEEEFWKMGEGEREREGEEEEKEKEERQREQREQEVERVREKEREKEGGGDEDPTGGRGGGAPGGETPVGPESHWVSRITWSKG</sequence>
<feature type="domain" description="Cupin type-1" evidence="3">
    <location>
        <begin position="254"/>
        <end position="408"/>
    </location>
</feature>
<reference evidence="4 5" key="1">
    <citation type="journal article" date="2015" name="Proc. Natl. Acad. Sci. U.S.A.">
        <title>The resurrection genome of Boea hygrometrica: A blueprint for survival of dehydration.</title>
        <authorList>
            <person name="Xiao L."/>
            <person name="Yang G."/>
            <person name="Zhang L."/>
            <person name="Yang X."/>
            <person name="Zhao S."/>
            <person name="Ji Z."/>
            <person name="Zhou Q."/>
            <person name="Hu M."/>
            <person name="Wang Y."/>
            <person name="Chen M."/>
            <person name="Xu Y."/>
            <person name="Jin H."/>
            <person name="Xiao X."/>
            <person name="Hu G."/>
            <person name="Bao F."/>
            <person name="Hu Y."/>
            <person name="Wan P."/>
            <person name="Li L."/>
            <person name="Deng X."/>
            <person name="Kuang T."/>
            <person name="Xiang C."/>
            <person name="Zhu J.K."/>
            <person name="Oliver M.J."/>
            <person name="He Y."/>
        </authorList>
    </citation>
    <scope>NUCLEOTIDE SEQUENCE [LARGE SCALE GENOMIC DNA]</scope>
    <source>
        <strain evidence="5">cv. XS01</strain>
    </source>
</reference>
<dbReference type="PANTHER" id="PTHR31189:SF7">
    <property type="entry name" value="OS03G0197300 PROTEIN"/>
    <property type="match status" value="1"/>
</dbReference>
<feature type="compositionally biased region" description="Basic and acidic residues" evidence="1">
    <location>
        <begin position="449"/>
        <end position="474"/>
    </location>
</feature>
<feature type="signal peptide" evidence="2">
    <location>
        <begin position="1"/>
        <end position="27"/>
    </location>
</feature>
<dbReference type="Gene3D" id="2.60.120.10">
    <property type="entry name" value="Jelly Rolls"/>
    <property type="match status" value="2"/>
</dbReference>
<proteinExistence type="predicted"/>
<dbReference type="SMART" id="SM00835">
    <property type="entry name" value="Cupin_1"/>
    <property type="match status" value="1"/>
</dbReference>
<evidence type="ECO:0000313" key="5">
    <source>
        <dbReference type="Proteomes" id="UP000250235"/>
    </source>
</evidence>
<dbReference type="PANTHER" id="PTHR31189">
    <property type="entry name" value="OS03G0336100 PROTEIN-RELATED"/>
    <property type="match status" value="1"/>
</dbReference>
<dbReference type="InterPro" id="IPR006045">
    <property type="entry name" value="Cupin_1"/>
</dbReference>
<dbReference type="AlphaFoldDB" id="A0A2Z7C8Q7"/>
<dbReference type="OrthoDB" id="1932894at2759"/>
<organism evidence="4 5">
    <name type="scientific">Dorcoceras hygrometricum</name>
    <dbReference type="NCBI Taxonomy" id="472368"/>
    <lineage>
        <taxon>Eukaryota</taxon>
        <taxon>Viridiplantae</taxon>
        <taxon>Streptophyta</taxon>
        <taxon>Embryophyta</taxon>
        <taxon>Tracheophyta</taxon>
        <taxon>Spermatophyta</taxon>
        <taxon>Magnoliopsida</taxon>
        <taxon>eudicotyledons</taxon>
        <taxon>Gunneridae</taxon>
        <taxon>Pentapetalae</taxon>
        <taxon>asterids</taxon>
        <taxon>lamiids</taxon>
        <taxon>Lamiales</taxon>
        <taxon>Gesneriaceae</taxon>
        <taxon>Didymocarpoideae</taxon>
        <taxon>Trichosporeae</taxon>
        <taxon>Loxocarpinae</taxon>
        <taxon>Dorcoceras</taxon>
    </lineage>
</organism>
<dbReference type="InterPro" id="IPR011051">
    <property type="entry name" value="RmlC_Cupin_sf"/>
</dbReference>
<dbReference type="SUPFAM" id="SSF51182">
    <property type="entry name" value="RmlC-like cupins"/>
    <property type="match status" value="1"/>
</dbReference>
<dbReference type="Proteomes" id="UP000250235">
    <property type="component" value="Unassembled WGS sequence"/>
</dbReference>
<gene>
    <name evidence="4" type="ORF">F511_40432</name>
</gene>
<keyword evidence="2" id="KW-0732">Signal</keyword>
<evidence type="ECO:0000259" key="3">
    <source>
        <dbReference type="SMART" id="SM00835"/>
    </source>
</evidence>
<protein>
    <submittedName>
        <fullName evidence="4">Vicilin-like antimicrobial peptides 2-2-like</fullName>
    </submittedName>
</protein>